<dbReference type="EMBL" id="JAHRIN010031695">
    <property type="protein sequence ID" value="MEQ2202174.1"/>
    <property type="molecule type" value="Genomic_DNA"/>
</dbReference>
<evidence type="ECO:0000313" key="2">
    <source>
        <dbReference type="Proteomes" id="UP001434883"/>
    </source>
</evidence>
<proteinExistence type="predicted"/>
<gene>
    <name evidence="1" type="ORF">XENOCAPTIV_026227</name>
</gene>
<name>A0ABV0R231_9TELE</name>
<organism evidence="1 2">
    <name type="scientific">Xenoophorus captivus</name>
    <dbReference type="NCBI Taxonomy" id="1517983"/>
    <lineage>
        <taxon>Eukaryota</taxon>
        <taxon>Metazoa</taxon>
        <taxon>Chordata</taxon>
        <taxon>Craniata</taxon>
        <taxon>Vertebrata</taxon>
        <taxon>Euteleostomi</taxon>
        <taxon>Actinopterygii</taxon>
        <taxon>Neopterygii</taxon>
        <taxon>Teleostei</taxon>
        <taxon>Neoteleostei</taxon>
        <taxon>Acanthomorphata</taxon>
        <taxon>Ovalentaria</taxon>
        <taxon>Atherinomorphae</taxon>
        <taxon>Cyprinodontiformes</taxon>
        <taxon>Goodeidae</taxon>
        <taxon>Xenoophorus</taxon>
    </lineage>
</organism>
<comment type="caution">
    <text evidence="1">The sequence shown here is derived from an EMBL/GenBank/DDBJ whole genome shotgun (WGS) entry which is preliminary data.</text>
</comment>
<keyword evidence="2" id="KW-1185">Reference proteome</keyword>
<protein>
    <submittedName>
        <fullName evidence="1">Uncharacterized protein</fullName>
    </submittedName>
</protein>
<reference evidence="1 2" key="1">
    <citation type="submission" date="2021-06" db="EMBL/GenBank/DDBJ databases">
        <authorList>
            <person name="Palmer J.M."/>
        </authorList>
    </citation>
    <scope>NUCLEOTIDE SEQUENCE [LARGE SCALE GENOMIC DNA]</scope>
    <source>
        <strain evidence="1 2">XC_2019</strain>
        <tissue evidence="1">Muscle</tissue>
    </source>
</reference>
<dbReference type="Proteomes" id="UP001434883">
    <property type="component" value="Unassembled WGS sequence"/>
</dbReference>
<accession>A0ABV0R231</accession>
<evidence type="ECO:0000313" key="1">
    <source>
        <dbReference type="EMBL" id="MEQ2202174.1"/>
    </source>
</evidence>
<sequence length="126" mass="14370">MCGVCIDVTRFLNPDLYKSWMEVRSALIILSAVWPSTVSELNHTLKENQGQTDQGQTDQINQRTSAYNYDLKQTHVGLNPLRQVRSINATIHSHVHLKAAYFQAIPSRGQSKMCFLSKTLKTFLFK</sequence>